<protein>
    <recommendedName>
        <fullName evidence="2">protein-tyrosine-phosphatase</fullName>
        <ecNumber evidence="2">3.1.3.48</ecNumber>
    </recommendedName>
</protein>
<dbReference type="SUPFAM" id="SSF52788">
    <property type="entry name" value="Phosphotyrosine protein phosphatases I"/>
    <property type="match status" value="1"/>
</dbReference>
<evidence type="ECO:0000256" key="2">
    <source>
        <dbReference type="ARBA" id="ARBA00013064"/>
    </source>
</evidence>
<dbReference type="PRINTS" id="PR00719">
    <property type="entry name" value="LMWPTPASE"/>
</dbReference>
<dbReference type="PANTHER" id="PTHR11717:SF31">
    <property type="entry name" value="LOW MOLECULAR WEIGHT PROTEIN-TYROSINE-PHOSPHATASE ETP-RELATED"/>
    <property type="match status" value="1"/>
</dbReference>
<dbReference type="InterPro" id="IPR050438">
    <property type="entry name" value="LMW_PTPase"/>
</dbReference>
<sequence length="151" mass="16531">MRPAPARPRRILLVCVGNVCRSPTAEVLLRRRCRGHGIVVESAGLGALVGNPIEPLAEAVLADHGLSATSHVARQLTAGMVEAADLVLVMEASQRRAIAALSAPAAERTFLLGKWHGEVDIPDPYRQRLAVFRDVYWMIDKSVNSWCMHLF</sequence>
<evidence type="ECO:0000313" key="8">
    <source>
        <dbReference type="Proteomes" id="UP001355056"/>
    </source>
</evidence>
<dbReference type="Proteomes" id="UP001355056">
    <property type="component" value="Unassembled WGS sequence"/>
</dbReference>
<evidence type="ECO:0000313" key="7">
    <source>
        <dbReference type="EMBL" id="MEG3185198.1"/>
    </source>
</evidence>
<dbReference type="InterPro" id="IPR017867">
    <property type="entry name" value="Tyr_phospatase_low_mol_wt"/>
</dbReference>
<gene>
    <name evidence="7" type="ORF">SNE34_14430</name>
</gene>
<dbReference type="Gene3D" id="3.40.50.2300">
    <property type="match status" value="1"/>
</dbReference>
<dbReference type="InterPro" id="IPR023485">
    <property type="entry name" value="Ptyr_pPase"/>
</dbReference>
<dbReference type="SMART" id="SM00226">
    <property type="entry name" value="LMWPc"/>
    <property type="match status" value="1"/>
</dbReference>
<dbReference type="EMBL" id="JAXGFP010000008">
    <property type="protein sequence ID" value="MEG3185198.1"/>
    <property type="molecule type" value="Genomic_DNA"/>
</dbReference>
<dbReference type="CDD" id="cd16343">
    <property type="entry name" value="LMWPTP"/>
    <property type="match status" value="1"/>
</dbReference>
<keyword evidence="4" id="KW-0904">Protein phosphatase</keyword>
<evidence type="ECO:0000256" key="5">
    <source>
        <dbReference type="ARBA" id="ARBA00051722"/>
    </source>
</evidence>
<dbReference type="InterPro" id="IPR036196">
    <property type="entry name" value="Ptyr_pPase_sf"/>
</dbReference>
<accession>A0ABU7Z1S3</accession>
<evidence type="ECO:0000256" key="1">
    <source>
        <dbReference type="ARBA" id="ARBA00011063"/>
    </source>
</evidence>
<comment type="catalytic activity">
    <reaction evidence="5">
        <text>O-phospho-L-tyrosyl-[protein] + H2O = L-tyrosyl-[protein] + phosphate</text>
        <dbReference type="Rhea" id="RHEA:10684"/>
        <dbReference type="Rhea" id="RHEA-COMP:10136"/>
        <dbReference type="Rhea" id="RHEA-COMP:20101"/>
        <dbReference type="ChEBI" id="CHEBI:15377"/>
        <dbReference type="ChEBI" id="CHEBI:43474"/>
        <dbReference type="ChEBI" id="CHEBI:46858"/>
        <dbReference type="ChEBI" id="CHEBI:61978"/>
        <dbReference type="EC" id="3.1.3.48"/>
    </reaction>
</comment>
<keyword evidence="8" id="KW-1185">Reference proteome</keyword>
<name>A0ABU7Z1S3_9GAMM</name>
<evidence type="ECO:0000259" key="6">
    <source>
        <dbReference type="SMART" id="SM00226"/>
    </source>
</evidence>
<dbReference type="PANTHER" id="PTHR11717">
    <property type="entry name" value="LOW MOLECULAR WEIGHT PROTEIN TYROSINE PHOSPHATASE"/>
    <property type="match status" value="1"/>
</dbReference>
<organism evidence="7 8">
    <name type="scientific">Novilysobacter erysipheiresistens</name>
    <dbReference type="NCBI Taxonomy" id="1749332"/>
    <lineage>
        <taxon>Bacteria</taxon>
        <taxon>Pseudomonadati</taxon>
        <taxon>Pseudomonadota</taxon>
        <taxon>Gammaproteobacteria</taxon>
        <taxon>Lysobacterales</taxon>
        <taxon>Lysobacteraceae</taxon>
        <taxon>Novilysobacter</taxon>
    </lineage>
</organism>
<dbReference type="RefSeq" id="WP_332618316.1">
    <property type="nucleotide sequence ID" value="NZ_JAXGFP010000008.1"/>
</dbReference>
<feature type="domain" description="Phosphotyrosine protein phosphatase I" evidence="6">
    <location>
        <begin position="9"/>
        <end position="149"/>
    </location>
</feature>
<reference evidence="7 8" key="1">
    <citation type="journal article" date="2016" name="Int. J. Syst. Evol. Microbiol.">
        <title>Lysobacter erysipheiresistens sp. nov., an antagonist of powdery mildew, isolated from tobacco-cultivated soil.</title>
        <authorList>
            <person name="Xie B."/>
            <person name="Li T."/>
            <person name="Lin X."/>
            <person name="Wang C.J."/>
            <person name="Chen Y.J."/>
            <person name="Liu W.J."/>
            <person name="Zhao Z.W."/>
        </authorList>
    </citation>
    <scope>NUCLEOTIDE SEQUENCE [LARGE SCALE GENOMIC DNA]</scope>
    <source>
        <strain evidence="7 8">RS-LYSO-3</strain>
    </source>
</reference>
<dbReference type="EC" id="3.1.3.48" evidence="2"/>
<evidence type="ECO:0000256" key="4">
    <source>
        <dbReference type="ARBA" id="ARBA00022912"/>
    </source>
</evidence>
<comment type="similarity">
    <text evidence="1">Belongs to the low molecular weight phosphotyrosine protein phosphatase family.</text>
</comment>
<evidence type="ECO:0000256" key="3">
    <source>
        <dbReference type="ARBA" id="ARBA00022801"/>
    </source>
</evidence>
<comment type="caution">
    <text evidence="7">The sequence shown here is derived from an EMBL/GenBank/DDBJ whole genome shotgun (WGS) entry which is preliminary data.</text>
</comment>
<dbReference type="GO" id="GO:0004725">
    <property type="term" value="F:protein tyrosine phosphatase activity"/>
    <property type="evidence" value="ECO:0007669"/>
    <property type="project" value="UniProtKB-EC"/>
</dbReference>
<keyword evidence="3 7" id="KW-0378">Hydrolase</keyword>
<dbReference type="Pfam" id="PF01451">
    <property type="entry name" value="LMWPc"/>
    <property type="match status" value="1"/>
</dbReference>
<proteinExistence type="inferred from homology"/>